<dbReference type="InterPro" id="IPR005198">
    <property type="entry name" value="Glyco_hydro_76"/>
</dbReference>
<evidence type="ECO:0000313" key="2">
    <source>
        <dbReference type="Proteomes" id="UP000076927"/>
    </source>
</evidence>
<dbReference type="PANTHER" id="PTHR47791:SF3">
    <property type="entry name" value="MEIOTICALLY UP-REGULATED GENE 191 PROTEIN"/>
    <property type="match status" value="1"/>
</dbReference>
<dbReference type="InterPro" id="IPR014512">
    <property type="entry name" value="O_gly_hydro"/>
</dbReference>
<protein>
    <submittedName>
        <fullName evidence="1">Glycosyl hydrolase</fullName>
    </submittedName>
</protein>
<dbReference type="InterPro" id="IPR053169">
    <property type="entry name" value="MUG_Protein"/>
</dbReference>
<organism evidence="1 2">
    <name type="scientific">Paenibacillus swuensis</name>
    <dbReference type="NCBI Taxonomy" id="1178515"/>
    <lineage>
        <taxon>Bacteria</taxon>
        <taxon>Bacillati</taxon>
        <taxon>Bacillota</taxon>
        <taxon>Bacilli</taxon>
        <taxon>Bacillales</taxon>
        <taxon>Paenibacillaceae</taxon>
        <taxon>Paenibacillus</taxon>
    </lineage>
</organism>
<proteinExistence type="predicted"/>
<evidence type="ECO:0000313" key="1">
    <source>
        <dbReference type="EMBL" id="ANE45498.1"/>
    </source>
</evidence>
<dbReference type="PANTHER" id="PTHR47791">
    <property type="entry name" value="MEIOTICALLY UP-REGULATED GENE 191 PROTEIN"/>
    <property type="match status" value="1"/>
</dbReference>
<keyword evidence="2" id="KW-1185">Reference proteome</keyword>
<dbReference type="SUPFAM" id="SSF48208">
    <property type="entry name" value="Six-hairpin glycosidases"/>
    <property type="match status" value="1"/>
</dbReference>
<dbReference type="STRING" id="1178515.SY83_03250"/>
<keyword evidence="1" id="KW-0378">Hydrolase</keyword>
<dbReference type="PIRSF" id="PIRSF021505">
    <property type="entry name" value="O_gly_hdrol"/>
    <property type="match status" value="1"/>
</dbReference>
<dbReference type="GO" id="GO:0016787">
    <property type="term" value="F:hydrolase activity"/>
    <property type="evidence" value="ECO:0007669"/>
    <property type="project" value="UniProtKB-KW"/>
</dbReference>
<dbReference type="AlphaFoldDB" id="A0A172TEM4"/>
<gene>
    <name evidence="1" type="ORF">SY83_03250</name>
</gene>
<dbReference type="Pfam" id="PF03663">
    <property type="entry name" value="Glyco_hydro_76"/>
    <property type="match status" value="1"/>
</dbReference>
<name>A0A172TEM4_9BACL</name>
<dbReference type="Gene3D" id="1.50.10.20">
    <property type="match status" value="1"/>
</dbReference>
<dbReference type="OrthoDB" id="2505409at2"/>
<dbReference type="KEGG" id="pswu:SY83_03250"/>
<reference evidence="1 2" key="1">
    <citation type="submission" date="2015-01" db="EMBL/GenBank/DDBJ databases">
        <title>Paenibacillus swuensis/DY6/whole genome sequencing.</title>
        <authorList>
            <person name="Kim M.K."/>
            <person name="Srinivasan S."/>
            <person name="Lee J.-J."/>
        </authorList>
    </citation>
    <scope>NUCLEOTIDE SEQUENCE [LARGE SCALE GENOMIC DNA]</scope>
    <source>
        <strain evidence="1 2">DY6</strain>
    </source>
</reference>
<dbReference type="EMBL" id="CP011388">
    <property type="protein sequence ID" value="ANE45498.1"/>
    <property type="molecule type" value="Genomic_DNA"/>
</dbReference>
<sequence length="355" mass="39627">MLTMLWNNRAEEAQQALDELFWNEQIGLYDIEIPCPDGACNTIFHYWWMAHAVDVLVDGLTRTGDAKYAARLAALYDGLLERNGGVWPNELYDDMEWMALAWLRAYGATGETKYKEAADILWTDIQTGWNDHMGGGIAWQKSQLDYKNTPANAPAVILAARLYKAFGRPEDLAWAVKIYEWQKAHLINPETGFAWDGMNRTGDGSIDKEWKFTYCQGVVIGAGVELFRVTGERGYLDDAIRTYHAAVAELVHPETGLLPDEEDGDGGLFKGVLVRYVAELAHEEPSLAEAAVLLGHNADALWSRGRCERRGVFSTSWDAQPVERVTLSTQLSGVKLLERAAELEKRGQLAAAETV</sequence>
<dbReference type="GO" id="GO:0005975">
    <property type="term" value="P:carbohydrate metabolic process"/>
    <property type="evidence" value="ECO:0007669"/>
    <property type="project" value="InterPro"/>
</dbReference>
<dbReference type="PATRIC" id="fig|1178515.4.peg.641"/>
<dbReference type="InterPro" id="IPR008928">
    <property type="entry name" value="6-hairpin_glycosidase_sf"/>
</dbReference>
<dbReference type="Proteomes" id="UP000076927">
    <property type="component" value="Chromosome"/>
</dbReference>
<accession>A0A172TEM4</accession>